<dbReference type="RefSeq" id="WP_047856747.1">
    <property type="nucleotide sequence ID" value="NZ_CP011509.1"/>
</dbReference>
<evidence type="ECO:0000256" key="1">
    <source>
        <dbReference type="SAM" id="Coils"/>
    </source>
</evidence>
<reference evidence="2 4" key="1">
    <citation type="submission" date="2015-05" db="EMBL/GenBank/DDBJ databases">
        <title>Genome assembly of Archangium gephyra DSM 2261.</title>
        <authorList>
            <person name="Sharma G."/>
            <person name="Subramanian S."/>
        </authorList>
    </citation>
    <scope>NUCLEOTIDE SEQUENCE [LARGE SCALE GENOMIC DNA]</scope>
    <source>
        <strain evidence="2 4">DSM 2261</strain>
    </source>
</reference>
<evidence type="ECO:0000313" key="4">
    <source>
        <dbReference type="Proteomes" id="UP000035579"/>
    </source>
</evidence>
<gene>
    <name evidence="2" type="ORF">AA314_04056</name>
    <name evidence="3" type="ORF">ATI61_108180</name>
</gene>
<sequence>MSLRWVESLAPLTDEACMMEALEALGTHYSVEQDRITVRVAAEPLRLERRHGGWILRRPATSVHADWERRLETAYGEARERQLARLAEVRRLEEERRREEARRALVEARREAITARAREMGYSVREERRGEELQLVLVRRTY</sequence>
<feature type="coiled-coil region" evidence="1">
    <location>
        <begin position="84"/>
        <end position="118"/>
    </location>
</feature>
<dbReference type="Proteomes" id="UP000256345">
    <property type="component" value="Unassembled WGS sequence"/>
</dbReference>
<reference evidence="3 5" key="2">
    <citation type="submission" date="2018-08" db="EMBL/GenBank/DDBJ databases">
        <title>Genomic Encyclopedia of Archaeal and Bacterial Type Strains, Phase II (KMG-II): from individual species to whole genera.</title>
        <authorList>
            <person name="Goeker M."/>
        </authorList>
    </citation>
    <scope>NUCLEOTIDE SEQUENCE [LARGE SCALE GENOMIC DNA]</scope>
    <source>
        <strain evidence="3 5">DSM 2261</strain>
    </source>
</reference>
<evidence type="ECO:0000313" key="5">
    <source>
        <dbReference type="Proteomes" id="UP000256345"/>
    </source>
</evidence>
<organism evidence="2 4">
    <name type="scientific">Archangium gephyra</name>
    <dbReference type="NCBI Taxonomy" id="48"/>
    <lineage>
        <taxon>Bacteria</taxon>
        <taxon>Pseudomonadati</taxon>
        <taxon>Myxococcota</taxon>
        <taxon>Myxococcia</taxon>
        <taxon>Myxococcales</taxon>
        <taxon>Cystobacterineae</taxon>
        <taxon>Archangiaceae</taxon>
        <taxon>Archangium</taxon>
    </lineage>
</organism>
<dbReference type="EMBL" id="QUMU01000008">
    <property type="protein sequence ID" value="REG28643.1"/>
    <property type="molecule type" value="Genomic_DNA"/>
</dbReference>
<accession>A0AAC8TDX5</accession>
<dbReference type="EMBL" id="CP011509">
    <property type="protein sequence ID" value="AKJ02430.1"/>
    <property type="molecule type" value="Genomic_DNA"/>
</dbReference>
<name>A0AAC8TDX5_9BACT</name>
<proteinExistence type="predicted"/>
<evidence type="ECO:0000313" key="2">
    <source>
        <dbReference type="EMBL" id="AKJ02430.1"/>
    </source>
</evidence>
<dbReference type="AlphaFoldDB" id="A0AAC8TDX5"/>
<dbReference type="KEGG" id="age:AA314_04056"/>
<keyword evidence="1" id="KW-0175">Coiled coil</keyword>
<keyword evidence="5" id="KW-1185">Reference proteome</keyword>
<evidence type="ECO:0000313" key="3">
    <source>
        <dbReference type="EMBL" id="REG28643.1"/>
    </source>
</evidence>
<protein>
    <submittedName>
        <fullName evidence="2">Uncharacterized protein</fullName>
    </submittedName>
</protein>
<dbReference type="Proteomes" id="UP000035579">
    <property type="component" value="Chromosome"/>
</dbReference>